<organism evidence="1 2">
    <name type="scientific">Massilia glaciei</name>
    <dbReference type="NCBI Taxonomy" id="1524097"/>
    <lineage>
        <taxon>Bacteria</taxon>
        <taxon>Pseudomonadati</taxon>
        <taxon>Pseudomonadota</taxon>
        <taxon>Betaproteobacteria</taxon>
        <taxon>Burkholderiales</taxon>
        <taxon>Oxalobacteraceae</taxon>
        <taxon>Telluria group</taxon>
        <taxon>Massilia</taxon>
    </lineage>
</organism>
<dbReference type="EMBL" id="PXWF02000276">
    <property type="protein sequence ID" value="PWF43649.1"/>
    <property type="molecule type" value="Genomic_DNA"/>
</dbReference>
<keyword evidence="2" id="KW-1185">Reference proteome</keyword>
<gene>
    <name evidence="1" type="ORF">C7C56_020680</name>
</gene>
<dbReference type="AlphaFoldDB" id="A0A2U2HG21"/>
<accession>A0A2U2HG21</accession>
<name>A0A2U2HG21_9BURK</name>
<evidence type="ECO:0000313" key="2">
    <source>
        <dbReference type="Proteomes" id="UP000241421"/>
    </source>
</evidence>
<reference evidence="1 2" key="1">
    <citation type="submission" date="2018-04" db="EMBL/GenBank/DDBJ databases">
        <title>Massilia violaceinigra sp. nov., a novel purple-pigmented bacterium isolated from Tianshan glacier, Xinjiang, China.</title>
        <authorList>
            <person name="Wang H."/>
        </authorList>
    </citation>
    <scope>NUCLEOTIDE SEQUENCE [LARGE SCALE GENOMIC DNA]</scope>
    <source>
        <strain evidence="1 2">B448-2</strain>
    </source>
</reference>
<dbReference type="Proteomes" id="UP000241421">
    <property type="component" value="Unassembled WGS sequence"/>
</dbReference>
<comment type="caution">
    <text evidence="1">The sequence shown here is derived from an EMBL/GenBank/DDBJ whole genome shotgun (WGS) entry which is preliminary data.</text>
</comment>
<proteinExistence type="predicted"/>
<evidence type="ECO:0000313" key="1">
    <source>
        <dbReference type="EMBL" id="PWF43649.1"/>
    </source>
</evidence>
<protein>
    <submittedName>
        <fullName evidence="1">Uncharacterized protein</fullName>
    </submittedName>
</protein>
<sequence>MKFNIFLYRINRQQNALAKTLTLIPVSIDKAPPSRGDMLLRSPQGWSLSMSADVSAAWLGQLLGALS</sequence>